<reference evidence="1 2" key="1">
    <citation type="submission" date="2021-03" db="EMBL/GenBank/DDBJ databases">
        <authorList>
            <person name="Grouzdev D.S."/>
        </authorList>
    </citation>
    <scope>NUCLEOTIDE SEQUENCE [LARGE SCALE GENOMIC DNA]</scope>
    <source>
        <strain evidence="1 2">M50-1</strain>
    </source>
</reference>
<dbReference type="RefSeq" id="WP_135478089.1">
    <property type="nucleotide sequence ID" value="NZ_SIJK02000015.1"/>
</dbReference>
<keyword evidence="2" id="KW-1185">Reference proteome</keyword>
<sequence length="91" mass="10354">MSDKPMNKPSETDWARIDAMTDAEIDTSDIPPLTEAFFKRANVRMPRHLIAVTVQVDPEVLAWFKAQGEGYEQRMHAALRIYAEAHKTAQP</sequence>
<evidence type="ECO:0000313" key="1">
    <source>
        <dbReference type="EMBL" id="MBP1466075.1"/>
    </source>
</evidence>
<gene>
    <name evidence="1" type="ORF">EYB53_010205</name>
</gene>
<organism evidence="1 2">
    <name type="scientific">Candidatus Chloroploca mongolica</name>
    <dbReference type="NCBI Taxonomy" id="2528176"/>
    <lineage>
        <taxon>Bacteria</taxon>
        <taxon>Bacillati</taxon>
        <taxon>Chloroflexota</taxon>
        <taxon>Chloroflexia</taxon>
        <taxon>Chloroflexales</taxon>
        <taxon>Chloroflexineae</taxon>
        <taxon>Oscillochloridaceae</taxon>
        <taxon>Candidatus Chloroploca</taxon>
    </lineage>
</organism>
<dbReference type="InterPro" id="IPR025528">
    <property type="entry name" value="BrnA_antitoxin"/>
</dbReference>
<accession>A0ABS4D9F5</accession>
<dbReference type="Proteomes" id="UP001193081">
    <property type="component" value="Unassembled WGS sequence"/>
</dbReference>
<evidence type="ECO:0000313" key="2">
    <source>
        <dbReference type="Proteomes" id="UP001193081"/>
    </source>
</evidence>
<dbReference type="EMBL" id="SIJK02000015">
    <property type="protein sequence ID" value="MBP1466075.1"/>
    <property type="molecule type" value="Genomic_DNA"/>
</dbReference>
<name>A0ABS4D9F5_9CHLR</name>
<proteinExistence type="predicted"/>
<protein>
    <submittedName>
        <fullName evidence="1">BrnA antitoxin family protein</fullName>
    </submittedName>
</protein>
<comment type="caution">
    <text evidence="1">The sequence shown here is derived from an EMBL/GenBank/DDBJ whole genome shotgun (WGS) entry which is preliminary data.</text>
</comment>
<dbReference type="Pfam" id="PF14384">
    <property type="entry name" value="BrnA_antitoxin"/>
    <property type="match status" value="1"/>
</dbReference>